<dbReference type="Proteomes" id="UP000321947">
    <property type="component" value="Unassembled WGS sequence"/>
</dbReference>
<organism evidence="1 2">
    <name type="scientific">Cucumis melo var. makuwa</name>
    <name type="common">Oriental melon</name>
    <dbReference type="NCBI Taxonomy" id="1194695"/>
    <lineage>
        <taxon>Eukaryota</taxon>
        <taxon>Viridiplantae</taxon>
        <taxon>Streptophyta</taxon>
        <taxon>Embryophyta</taxon>
        <taxon>Tracheophyta</taxon>
        <taxon>Spermatophyta</taxon>
        <taxon>Magnoliopsida</taxon>
        <taxon>eudicotyledons</taxon>
        <taxon>Gunneridae</taxon>
        <taxon>Pentapetalae</taxon>
        <taxon>rosids</taxon>
        <taxon>fabids</taxon>
        <taxon>Cucurbitales</taxon>
        <taxon>Cucurbitaceae</taxon>
        <taxon>Benincaseae</taxon>
        <taxon>Cucumis</taxon>
    </lineage>
</organism>
<name>A0A5D3BAQ6_CUCMM</name>
<accession>A0A5D3BAQ6</accession>
<dbReference type="EMBL" id="SSTD01019167">
    <property type="protein sequence ID" value="TYJ96930.1"/>
    <property type="molecule type" value="Genomic_DNA"/>
</dbReference>
<reference evidence="1 2" key="1">
    <citation type="submission" date="2019-08" db="EMBL/GenBank/DDBJ databases">
        <title>Draft genome sequences of two oriental melons (Cucumis melo L. var makuwa).</title>
        <authorList>
            <person name="Kwon S.-Y."/>
        </authorList>
    </citation>
    <scope>NUCLEOTIDE SEQUENCE [LARGE SCALE GENOMIC DNA]</scope>
    <source>
        <strain evidence="2">cv. Chang Bougi</strain>
        <tissue evidence="1">Leaf</tissue>
    </source>
</reference>
<comment type="caution">
    <text evidence="1">The sequence shown here is derived from an EMBL/GenBank/DDBJ whole genome shotgun (WGS) entry which is preliminary data.</text>
</comment>
<gene>
    <name evidence="1" type="ORF">E5676_scaffold220G00350</name>
</gene>
<evidence type="ECO:0000313" key="2">
    <source>
        <dbReference type="Proteomes" id="UP000321947"/>
    </source>
</evidence>
<protein>
    <submittedName>
        <fullName evidence="1">Protein MNN4-like</fullName>
    </submittedName>
</protein>
<evidence type="ECO:0000313" key="1">
    <source>
        <dbReference type="EMBL" id="TYJ96930.1"/>
    </source>
</evidence>
<proteinExistence type="predicted"/>
<dbReference type="AlphaFoldDB" id="A0A5D3BAQ6"/>
<sequence length="116" mass="13517">MALTEFKKVAAKAHAKKEKVAFCLLKLKVTTRGIKALAGEKKEKRLKDLEELLNIVEKITLSVEKGKAKKTTKEYCEEFEKEMEDSSHLVEEVMKPQKRRKMIVKRKMLNDQVNKR</sequence>